<dbReference type="EMBL" id="CATQJA010002648">
    <property type="protein sequence ID" value="CAJ0577044.1"/>
    <property type="molecule type" value="Genomic_DNA"/>
</dbReference>
<evidence type="ECO:0000313" key="1">
    <source>
        <dbReference type="EMBL" id="CAJ0577044.1"/>
    </source>
</evidence>
<reference evidence="1" key="1">
    <citation type="submission" date="2023-06" db="EMBL/GenBank/DDBJ databases">
        <authorList>
            <person name="Delattre M."/>
        </authorList>
    </citation>
    <scope>NUCLEOTIDE SEQUENCE</scope>
    <source>
        <strain evidence="1">AF72</strain>
    </source>
</reference>
<feature type="non-terminal residue" evidence="1">
    <location>
        <position position="187"/>
    </location>
</feature>
<keyword evidence="2" id="KW-1185">Reference proteome</keyword>
<name>A0AA36CXZ8_9BILA</name>
<dbReference type="GO" id="GO:0016791">
    <property type="term" value="F:phosphatase activity"/>
    <property type="evidence" value="ECO:0007669"/>
    <property type="project" value="UniProtKB-ARBA"/>
</dbReference>
<organism evidence="1 2">
    <name type="scientific">Mesorhabditis spiculigera</name>
    <dbReference type="NCBI Taxonomy" id="96644"/>
    <lineage>
        <taxon>Eukaryota</taxon>
        <taxon>Metazoa</taxon>
        <taxon>Ecdysozoa</taxon>
        <taxon>Nematoda</taxon>
        <taxon>Chromadorea</taxon>
        <taxon>Rhabditida</taxon>
        <taxon>Rhabditina</taxon>
        <taxon>Rhabditomorpha</taxon>
        <taxon>Rhabditoidea</taxon>
        <taxon>Rhabditidae</taxon>
        <taxon>Mesorhabditinae</taxon>
        <taxon>Mesorhabditis</taxon>
    </lineage>
</organism>
<gene>
    <name evidence="1" type="ORF">MSPICULIGERA_LOCUS15323</name>
</gene>
<dbReference type="InterPro" id="IPR029033">
    <property type="entry name" value="His_PPase_superfam"/>
</dbReference>
<protein>
    <submittedName>
        <fullName evidence="1">Uncharacterized protein</fullName>
    </submittedName>
</protein>
<accession>A0AA36CXZ8</accession>
<evidence type="ECO:0000313" key="2">
    <source>
        <dbReference type="Proteomes" id="UP001177023"/>
    </source>
</evidence>
<dbReference type="Proteomes" id="UP001177023">
    <property type="component" value="Unassembled WGS sequence"/>
</dbReference>
<comment type="caution">
    <text evidence="1">The sequence shown here is derived from an EMBL/GenBank/DDBJ whole genome shotgun (WGS) entry which is preliminary data.</text>
</comment>
<proteinExistence type="predicted"/>
<dbReference type="Gene3D" id="3.40.50.1240">
    <property type="entry name" value="Phosphoglycerate mutase-like"/>
    <property type="match status" value="1"/>
</dbReference>
<sequence length="187" mass="21157">MAMPVTSCSSFLTAKDKLPGAFQTIGLDPHKSEGHDVLLVRHAESIAEVFPDWVRRTKIDERFYRPTDLNVPYELPRRPEMRLAYENDPPASEVQLPIIFVTDPVGFYAMQHHGRGLICSYKQPYEAFLKEATAASPPSAAMSFRVEKPGKMPFFEYDELVSPLTYLGGSSQPELDSGIDWHPSHRF</sequence>
<dbReference type="AlphaFoldDB" id="A0AA36CXZ8"/>